<dbReference type="AlphaFoldDB" id="A0A0F9PQB1"/>
<organism evidence="1">
    <name type="scientific">marine sediment metagenome</name>
    <dbReference type="NCBI Taxonomy" id="412755"/>
    <lineage>
        <taxon>unclassified sequences</taxon>
        <taxon>metagenomes</taxon>
        <taxon>ecological metagenomes</taxon>
    </lineage>
</organism>
<evidence type="ECO:0000313" key="1">
    <source>
        <dbReference type="EMBL" id="KKM95337.1"/>
    </source>
</evidence>
<reference evidence="1" key="1">
    <citation type="journal article" date="2015" name="Nature">
        <title>Complex archaea that bridge the gap between prokaryotes and eukaryotes.</title>
        <authorList>
            <person name="Spang A."/>
            <person name="Saw J.H."/>
            <person name="Jorgensen S.L."/>
            <person name="Zaremba-Niedzwiedzka K."/>
            <person name="Martijn J."/>
            <person name="Lind A.E."/>
            <person name="van Eijk R."/>
            <person name="Schleper C."/>
            <person name="Guy L."/>
            <person name="Ettema T.J."/>
        </authorList>
    </citation>
    <scope>NUCLEOTIDE SEQUENCE</scope>
</reference>
<protein>
    <submittedName>
        <fullName evidence="1">Uncharacterized protein</fullName>
    </submittedName>
</protein>
<name>A0A0F9PQB1_9ZZZZ</name>
<accession>A0A0F9PQB1</accession>
<comment type="caution">
    <text evidence="1">The sequence shown here is derived from an EMBL/GenBank/DDBJ whole genome shotgun (WGS) entry which is preliminary data.</text>
</comment>
<sequence>MNKIADTAIVSNGTFTHYCHKINGLMILRVHHYGCPLCFQKNPDYITNQLVHVVSNLLTGSVVLTFADELKAIQYIQAHPYDNLALGDTGYVE</sequence>
<gene>
    <name evidence="1" type="ORF">LCGC14_1189260</name>
</gene>
<dbReference type="EMBL" id="LAZR01006020">
    <property type="protein sequence ID" value="KKM95337.1"/>
    <property type="molecule type" value="Genomic_DNA"/>
</dbReference>
<proteinExistence type="predicted"/>